<dbReference type="InterPro" id="IPR006693">
    <property type="entry name" value="AB_hydrolase_lipase"/>
</dbReference>
<dbReference type="InterPro" id="IPR029058">
    <property type="entry name" value="AB_hydrolase_fold"/>
</dbReference>
<keyword evidence="2" id="KW-1133">Transmembrane helix</keyword>
<sequence>MLYIPVLGRMSLGDYMRLIFAFFILIAEPVLRFIFWALPLRWLADFVRSKLTHEPPATIPFLASQVVDQRTEKHLLTLSTTEDFVSHWEFPFQTHYVTTKDGYILTLHRIPSSKAESKAAHSPTSHFQATQTSECETSPNESSNSGSTPLNNGNRTSNSGSINRTAYAPKPVVLLWHGFLMCSEVWVCTPDPKGSLALTLAEAGYDVWLGNTRGNKYSCKHRKLRPTDEEFWNFSMDQLALCDLPDSVDYILRLTGVPSLSYIGFSQGTAQCFSALSLNQQLNSQINLFLALAPATKPHGLENKTIDSLVHVSPEVIYLLFGRKALLSSALFWQSILTPSTFAWVIDFACHFLFGWKSDYMDSKPIVYRHLYSYSAVKIVVHWFQIMKTGRFQMYDDHPPMMPNAVEGYHVPRYPTSQIQTPIAIIYGGEDTLPDMDYIIKNIQAPKFVLKIQEYEHLHFLWGRGAVKVIIPAVLGLLAEHSQIRADSSSQSSIAESFDSSSDTAVDEKNPLIRPKLRLHGYPTSSLADVPTVPWIALDEIRQMMHLGKQVVRYEGYESTLGRGSCISIQAVLESVARHMQEFPSDITRFVEIKPQGPAISTRLSQSHFTISDNLLYADCTESFE</sequence>
<dbReference type="Gene3D" id="3.40.50.1820">
    <property type="entry name" value="alpha/beta hydrolase"/>
    <property type="match status" value="1"/>
</dbReference>
<evidence type="ECO:0000313" key="4">
    <source>
        <dbReference type="EMBL" id="KAH6596631.1"/>
    </source>
</evidence>
<dbReference type="Pfam" id="PF04083">
    <property type="entry name" value="Abhydro_lipase"/>
    <property type="match status" value="1"/>
</dbReference>
<keyword evidence="2" id="KW-0472">Membrane</keyword>
<reference evidence="4 5" key="1">
    <citation type="submission" date="2021-02" db="EMBL/GenBank/DDBJ databases">
        <title>Variation within the Batrachochytrium salamandrivorans European outbreak.</title>
        <authorList>
            <person name="Kelly M."/>
            <person name="Pasmans F."/>
            <person name="Shea T.P."/>
            <person name="Munoz J.F."/>
            <person name="Carranza S."/>
            <person name="Cuomo C.A."/>
            <person name="Martel A."/>
        </authorList>
    </citation>
    <scope>NUCLEOTIDE SEQUENCE [LARGE SCALE GENOMIC DNA]</scope>
    <source>
        <strain evidence="4 5">AMFP18/2</strain>
    </source>
</reference>
<dbReference type="PANTHER" id="PTHR11005">
    <property type="entry name" value="LYSOSOMAL ACID LIPASE-RELATED"/>
    <property type="match status" value="1"/>
</dbReference>
<keyword evidence="2" id="KW-0812">Transmembrane</keyword>
<feature type="transmembrane region" description="Helical" evidence="2">
    <location>
        <begin position="15"/>
        <end position="38"/>
    </location>
</feature>
<protein>
    <recommendedName>
        <fullName evidence="3">Partial AB-hydrolase lipase domain-containing protein</fullName>
    </recommendedName>
</protein>
<organism evidence="4 5">
    <name type="scientific">Batrachochytrium salamandrivorans</name>
    <dbReference type="NCBI Taxonomy" id="1357716"/>
    <lineage>
        <taxon>Eukaryota</taxon>
        <taxon>Fungi</taxon>
        <taxon>Fungi incertae sedis</taxon>
        <taxon>Chytridiomycota</taxon>
        <taxon>Chytridiomycota incertae sedis</taxon>
        <taxon>Chytridiomycetes</taxon>
        <taxon>Rhizophydiales</taxon>
        <taxon>Rhizophydiales incertae sedis</taxon>
        <taxon>Batrachochytrium</taxon>
    </lineage>
</organism>
<name>A0ABQ8FH56_9FUNG</name>
<evidence type="ECO:0000313" key="5">
    <source>
        <dbReference type="Proteomes" id="UP001648503"/>
    </source>
</evidence>
<evidence type="ECO:0000256" key="1">
    <source>
        <dbReference type="SAM" id="MobiDB-lite"/>
    </source>
</evidence>
<gene>
    <name evidence="4" type="ORF">BASA50_004962</name>
</gene>
<comment type="caution">
    <text evidence="4">The sequence shown here is derived from an EMBL/GenBank/DDBJ whole genome shotgun (WGS) entry which is preliminary data.</text>
</comment>
<accession>A0ABQ8FH56</accession>
<evidence type="ECO:0000259" key="3">
    <source>
        <dbReference type="Pfam" id="PF04083"/>
    </source>
</evidence>
<feature type="compositionally biased region" description="Polar residues" evidence="1">
    <location>
        <begin position="122"/>
        <end position="162"/>
    </location>
</feature>
<proteinExistence type="predicted"/>
<feature type="region of interest" description="Disordered" evidence="1">
    <location>
        <begin position="115"/>
        <end position="162"/>
    </location>
</feature>
<evidence type="ECO:0000256" key="2">
    <source>
        <dbReference type="SAM" id="Phobius"/>
    </source>
</evidence>
<dbReference type="SUPFAM" id="SSF53474">
    <property type="entry name" value="alpha/beta-Hydrolases"/>
    <property type="match status" value="1"/>
</dbReference>
<dbReference type="EMBL" id="JAFCIX010000204">
    <property type="protein sequence ID" value="KAH6596631.1"/>
    <property type="molecule type" value="Genomic_DNA"/>
</dbReference>
<keyword evidence="5" id="KW-1185">Reference proteome</keyword>
<feature type="domain" description="Partial AB-hydrolase lipase" evidence="3">
    <location>
        <begin position="82"/>
        <end position="188"/>
    </location>
</feature>
<dbReference type="Proteomes" id="UP001648503">
    <property type="component" value="Unassembled WGS sequence"/>
</dbReference>